<dbReference type="EMBL" id="BMZH01000016">
    <property type="protein sequence ID" value="GHB03340.1"/>
    <property type="molecule type" value="Genomic_DNA"/>
</dbReference>
<dbReference type="InterPro" id="IPR036196">
    <property type="entry name" value="Ptyr_pPase_sf"/>
</dbReference>
<dbReference type="RefSeq" id="WP_189499415.1">
    <property type="nucleotide sequence ID" value="NZ_BMZH01000016.1"/>
</dbReference>
<dbReference type="SMART" id="SM00226">
    <property type="entry name" value="LMWPc"/>
    <property type="match status" value="1"/>
</dbReference>
<sequence length="133" mass="14705">MNDRILFVCQLNMVRSPMAEGLARKKGLDAISCGIDPGVEADELMMSVMRDVGIDMSQHEPRSLQSVAGQTFARIITFSEDSKAAANAIFGANAPIELWSIPMPSMGSHDVRAIMETYRSIRTVISNRLDRQF</sequence>
<feature type="domain" description="Phosphotyrosine protein phosphatase I" evidence="2">
    <location>
        <begin position="3"/>
        <end position="131"/>
    </location>
</feature>
<keyword evidence="4" id="KW-1185">Reference proteome</keyword>
<evidence type="ECO:0000256" key="1">
    <source>
        <dbReference type="ARBA" id="ARBA00022849"/>
    </source>
</evidence>
<dbReference type="InterPro" id="IPR023485">
    <property type="entry name" value="Ptyr_pPase"/>
</dbReference>
<dbReference type="SUPFAM" id="SSF52788">
    <property type="entry name" value="Phosphotyrosine protein phosphatases I"/>
    <property type="match status" value="1"/>
</dbReference>
<reference evidence="3" key="2">
    <citation type="submission" date="2020-09" db="EMBL/GenBank/DDBJ databases">
        <authorList>
            <person name="Sun Q."/>
            <person name="Kim S."/>
        </authorList>
    </citation>
    <scope>NUCLEOTIDE SEQUENCE</scope>
    <source>
        <strain evidence="3">KCTC 32513</strain>
    </source>
</reference>
<reference evidence="3" key="1">
    <citation type="journal article" date="2014" name="Int. J. Syst. Evol. Microbiol.">
        <title>Complete genome sequence of Corynebacterium casei LMG S-19264T (=DSM 44701T), isolated from a smear-ripened cheese.</title>
        <authorList>
            <consortium name="US DOE Joint Genome Institute (JGI-PGF)"/>
            <person name="Walter F."/>
            <person name="Albersmeier A."/>
            <person name="Kalinowski J."/>
            <person name="Ruckert C."/>
        </authorList>
    </citation>
    <scope>NUCLEOTIDE SEQUENCE</scope>
    <source>
        <strain evidence="3">KCTC 32513</strain>
    </source>
</reference>
<dbReference type="Gene3D" id="3.40.50.2300">
    <property type="match status" value="1"/>
</dbReference>
<dbReference type="Proteomes" id="UP000634004">
    <property type="component" value="Unassembled WGS sequence"/>
</dbReference>
<gene>
    <name evidence="3" type="ORF">GCM10009069_27540</name>
</gene>
<protein>
    <submittedName>
        <fullName evidence="3">Arsenate reductase</fullName>
    </submittedName>
</protein>
<evidence type="ECO:0000313" key="3">
    <source>
        <dbReference type="EMBL" id="GHB03340.1"/>
    </source>
</evidence>
<dbReference type="PANTHER" id="PTHR43428:SF1">
    <property type="entry name" value="ARSENATE REDUCTASE"/>
    <property type="match status" value="1"/>
</dbReference>
<comment type="caution">
    <text evidence="3">The sequence shown here is derived from an EMBL/GenBank/DDBJ whole genome shotgun (WGS) entry which is preliminary data.</text>
</comment>
<accession>A0A8J3CUW8</accession>
<dbReference type="PANTHER" id="PTHR43428">
    <property type="entry name" value="ARSENATE REDUCTASE"/>
    <property type="match status" value="1"/>
</dbReference>
<name>A0A8J3CUW8_9PROT</name>
<dbReference type="GO" id="GO:0046685">
    <property type="term" value="P:response to arsenic-containing substance"/>
    <property type="evidence" value="ECO:0007669"/>
    <property type="project" value="UniProtKB-KW"/>
</dbReference>
<keyword evidence="1" id="KW-0059">Arsenical resistance</keyword>
<evidence type="ECO:0000259" key="2">
    <source>
        <dbReference type="SMART" id="SM00226"/>
    </source>
</evidence>
<evidence type="ECO:0000313" key="4">
    <source>
        <dbReference type="Proteomes" id="UP000634004"/>
    </source>
</evidence>
<dbReference type="AlphaFoldDB" id="A0A8J3CUW8"/>
<dbReference type="Pfam" id="PF01451">
    <property type="entry name" value="LMWPc"/>
    <property type="match status" value="1"/>
</dbReference>
<proteinExistence type="predicted"/>
<organism evidence="3 4">
    <name type="scientific">Algimonas arctica</name>
    <dbReference type="NCBI Taxonomy" id="1479486"/>
    <lineage>
        <taxon>Bacteria</taxon>
        <taxon>Pseudomonadati</taxon>
        <taxon>Pseudomonadota</taxon>
        <taxon>Alphaproteobacteria</taxon>
        <taxon>Maricaulales</taxon>
        <taxon>Robiginitomaculaceae</taxon>
        <taxon>Algimonas</taxon>
    </lineage>
</organism>